<dbReference type="Pfam" id="PF17929">
    <property type="entry name" value="TetR_C_34"/>
    <property type="match status" value="1"/>
</dbReference>
<evidence type="ECO:0000313" key="5">
    <source>
        <dbReference type="Proteomes" id="UP000824261"/>
    </source>
</evidence>
<dbReference type="GO" id="GO:0003700">
    <property type="term" value="F:DNA-binding transcription factor activity"/>
    <property type="evidence" value="ECO:0007669"/>
    <property type="project" value="TreeGrafter"/>
</dbReference>
<name>A0A9D0ZZX4_9ACTN</name>
<dbReference type="PANTHER" id="PTHR30055:SF226">
    <property type="entry name" value="HTH-TYPE TRANSCRIPTIONAL REGULATOR PKSA"/>
    <property type="match status" value="1"/>
</dbReference>
<dbReference type="InterPro" id="IPR041483">
    <property type="entry name" value="TetR_C_34"/>
</dbReference>
<dbReference type="Pfam" id="PF00440">
    <property type="entry name" value="TetR_N"/>
    <property type="match status" value="1"/>
</dbReference>
<evidence type="ECO:0000256" key="1">
    <source>
        <dbReference type="ARBA" id="ARBA00023125"/>
    </source>
</evidence>
<dbReference type="InterPro" id="IPR001647">
    <property type="entry name" value="HTH_TetR"/>
</dbReference>
<dbReference type="InterPro" id="IPR050109">
    <property type="entry name" value="HTH-type_TetR-like_transc_reg"/>
</dbReference>
<dbReference type="SUPFAM" id="SSF46689">
    <property type="entry name" value="Homeodomain-like"/>
    <property type="match status" value="1"/>
</dbReference>
<accession>A0A9D0ZZX4</accession>
<evidence type="ECO:0000313" key="4">
    <source>
        <dbReference type="EMBL" id="HIR01255.1"/>
    </source>
</evidence>
<dbReference type="Gene3D" id="1.10.357.10">
    <property type="entry name" value="Tetracycline Repressor, domain 2"/>
    <property type="match status" value="1"/>
</dbReference>
<evidence type="ECO:0000256" key="2">
    <source>
        <dbReference type="PROSITE-ProRule" id="PRU00335"/>
    </source>
</evidence>
<dbReference type="PROSITE" id="PS50977">
    <property type="entry name" value="HTH_TETR_2"/>
    <property type="match status" value="1"/>
</dbReference>
<dbReference type="GO" id="GO:0000976">
    <property type="term" value="F:transcription cis-regulatory region binding"/>
    <property type="evidence" value="ECO:0007669"/>
    <property type="project" value="TreeGrafter"/>
</dbReference>
<organism evidence="4 5">
    <name type="scientific">Candidatus Aveggerthella stercoripullorum</name>
    <dbReference type="NCBI Taxonomy" id="2840688"/>
    <lineage>
        <taxon>Bacteria</taxon>
        <taxon>Bacillati</taxon>
        <taxon>Actinomycetota</taxon>
        <taxon>Coriobacteriia</taxon>
        <taxon>Eggerthellales</taxon>
        <taxon>Eggerthellaceae</taxon>
        <taxon>Eggerthellaceae incertae sedis</taxon>
        <taxon>Candidatus Aveggerthella</taxon>
    </lineage>
</organism>
<dbReference type="Proteomes" id="UP000824261">
    <property type="component" value="Unassembled WGS sequence"/>
</dbReference>
<dbReference type="PANTHER" id="PTHR30055">
    <property type="entry name" value="HTH-TYPE TRANSCRIPTIONAL REGULATOR RUTR"/>
    <property type="match status" value="1"/>
</dbReference>
<dbReference type="AlphaFoldDB" id="A0A9D0ZZX4"/>
<protein>
    <submittedName>
        <fullName evidence="4">TetR family transcriptional regulator</fullName>
    </submittedName>
</protein>
<reference evidence="4" key="1">
    <citation type="submission" date="2020-10" db="EMBL/GenBank/DDBJ databases">
        <authorList>
            <person name="Gilroy R."/>
        </authorList>
    </citation>
    <scope>NUCLEOTIDE SEQUENCE</scope>
    <source>
        <strain evidence="4">ChiGjej1B1-2707</strain>
    </source>
</reference>
<dbReference type="InterPro" id="IPR009057">
    <property type="entry name" value="Homeodomain-like_sf"/>
</dbReference>
<proteinExistence type="predicted"/>
<comment type="caution">
    <text evidence="4">The sequence shown here is derived from an EMBL/GenBank/DDBJ whole genome shotgun (WGS) entry which is preliminary data.</text>
</comment>
<gene>
    <name evidence="4" type="ORF">IAA69_03225</name>
</gene>
<evidence type="ECO:0000259" key="3">
    <source>
        <dbReference type="PROSITE" id="PS50977"/>
    </source>
</evidence>
<dbReference type="EMBL" id="DVGB01000039">
    <property type="protein sequence ID" value="HIR01255.1"/>
    <property type="molecule type" value="Genomic_DNA"/>
</dbReference>
<feature type="DNA-binding region" description="H-T-H motif" evidence="2">
    <location>
        <begin position="37"/>
        <end position="56"/>
    </location>
</feature>
<sequence>MAEFIRARSGAQKEQRLQEIKRAADQLFHERSYHEITLKAISEKLGWSHAALYKYVTTKEEIFLELCADAREDYCASLLSAYPEGCSYSLDVLAEVWTEQLNSHRDYLAYSDLLFTIIETNVSAERLAVFKRGYFDGMDRLAERFSKNLGADASNLYRLFNSVTFHAVSINGWCSENPLVAEALEIAGLEQHAPDFKEEMRDFIGMCLSHYCSSAQDA</sequence>
<keyword evidence="1 2" id="KW-0238">DNA-binding</keyword>
<feature type="domain" description="HTH tetR-type" evidence="3">
    <location>
        <begin position="14"/>
        <end position="74"/>
    </location>
</feature>
<reference evidence="4" key="2">
    <citation type="journal article" date="2021" name="PeerJ">
        <title>Extensive microbial diversity within the chicken gut microbiome revealed by metagenomics and culture.</title>
        <authorList>
            <person name="Gilroy R."/>
            <person name="Ravi A."/>
            <person name="Getino M."/>
            <person name="Pursley I."/>
            <person name="Horton D.L."/>
            <person name="Alikhan N.F."/>
            <person name="Baker D."/>
            <person name="Gharbi K."/>
            <person name="Hall N."/>
            <person name="Watson M."/>
            <person name="Adriaenssens E.M."/>
            <person name="Foster-Nyarko E."/>
            <person name="Jarju S."/>
            <person name="Secka A."/>
            <person name="Antonio M."/>
            <person name="Oren A."/>
            <person name="Chaudhuri R.R."/>
            <person name="La Ragione R."/>
            <person name="Hildebrand F."/>
            <person name="Pallen M.J."/>
        </authorList>
    </citation>
    <scope>NUCLEOTIDE SEQUENCE</scope>
    <source>
        <strain evidence="4">ChiGjej1B1-2707</strain>
    </source>
</reference>